<dbReference type="SMART" id="SM00248">
    <property type="entry name" value="ANK"/>
    <property type="match status" value="5"/>
</dbReference>
<feature type="transmembrane region" description="Helical" evidence="8">
    <location>
        <begin position="371"/>
        <end position="391"/>
    </location>
</feature>
<evidence type="ECO:0000313" key="11">
    <source>
        <dbReference type="Proteomes" id="UP001497522"/>
    </source>
</evidence>
<evidence type="ECO:0000259" key="9">
    <source>
        <dbReference type="Pfam" id="PF13962"/>
    </source>
</evidence>
<dbReference type="SUPFAM" id="SSF48403">
    <property type="entry name" value="Ankyrin repeat"/>
    <property type="match status" value="1"/>
</dbReference>
<dbReference type="EMBL" id="OZ023703">
    <property type="protein sequence ID" value="CAK9872110.1"/>
    <property type="molecule type" value="Genomic_DNA"/>
</dbReference>
<dbReference type="Pfam" id="PF12796">
    <property type="entry name" value="Ank_2"/>
    <property type="match status" value="2"/>
</dbReference>
<dbReference type="InterPro" id="IPR036770">
    <property type="entry name" value="Ankyrin_rpt-contain_sf"/>
</dbReference>
<keyword evidence="11" id="KW-1185">Reference proteome</keyword>
<feature type="domain" description="PGG" evidence="9">
    <location>
        <begin position="370"/>
        <end position="490"/>
    </location>
</feature>
<keyword evidence="3" id="KW-0677">Repeat</keyword>
<feature type="compositionally biased region" description="Polar residues" evidence="7">
    <location>
        <begin position="1"/>
        <end position="15"/>
    </location>
</feature>
<evidence type="ECO:0000256" key="8">
    <source>
        <dbReference type="SAM" id="Phobius"/>
    </source>
</evidence>
<dbReference type="Pfam" id="PF13962">
    <property type="entry name" value="PGG"/>
    <property type="match status" value="1"/>
</dbReference>
<name>A0ABP1BA83_9BRYO</name>
<dbReference type="Gene3D" id="1.25.40.20">
    <property type="entry name" value="Ankyrin repeat-containing domain"/>
    <property type="match status" value="2"/>
</dbReference>
<evidence type="ECO:0000313" key="10">
    <source>
        <dbReference type="EMBL" id="CAK9872110.1"/>
    </source>
</evidence>
<feature type="region of interest" description="Disordered" evidence="7">
    <location>
        <begin position="1"/>
        <end position="20"/>
    </location>
</feature>
<protein>
    <recommendedName>
        <fullName evidence="9">PGG domain-containing protein</fullName>
    </recommendedName>
</protein>
<dbReference type="PANTHER" id="PTHR24186:SF38">
    <property type="entry name" value="ANKYRIN REPEAT FAMILY PROTEIN"/>
    <property type="match status" value="1"/>
</dbReference>
<accession>A0ABP1BA83</accession>
<evidence type="ECO:0000256" key="1">
    <source>
        <dbReference type="ARBA" id="ARBA00004141"/>
    </source>
</evidence>
<dbReference type="InterPro" id="IPR026961">
    <property type="entry name" value="PGG_dom"/>
</dbReference>
<keyword evidence="6 8" id="KW-0472">Membrane</keyword>
<dbReference type="InterPro" id="IPR002110">
    <property type="entry name" value="Ankyrin_rpt"/>
</dbReference>
<evidence type="ECO:0000256" key="4">
    <source>
        <dbReference type="ARBA" id="ARBA00022989"/>
    </source>
</evidence>
<feature type="transmembrane region" description="Helical" evidence="8">
    <location>
        <begin position="423"/>
        <end position="445"/>
    </location>
</feature>
<proteinExistence type="predicted"/>
<evidence type="ECO:0000256" key="6">
    <source>
        <dbReference type="ARBA" id="ARBA00023136"/>
    </source>
</evidence>
<reference evidence="10 11" key="1">
    <citation type="submission" date="2024-03" db="EMBL/GenBank/DDBJ databases">
        <authorList>
            <consortium name="ELIXIR-Norway"/>
            <consortium name="Elixir Norway"/>
        </authorList>
    </citation>
    <scope>NUCLEOTIDE SEQUENCE [LARGE SCALE GENOMIC DNA]</scope>
</reference>
<keyword evidence="5" id="KW-0040">ANK repeat</keyword>
<evidence type="ECO:0000256" key="5">
    <source>
        <dbReference type="ARBA" id="ARBA00023043"/>
    </source>
</evidence>
<feature type="transmembrane region" description="Helical" evidence="8">
    <location>
        <begin position="466"/>
        <end position="492"/>
    </location>
</feature>
<keyword evidence="4 8" id="KW-1133">Transmembrane helix</keyword>
<dbReference type="Proteomes" id="UP001497522">
    <property type="component" value="Chromosome 2"/>
</dbReference>
<evidence type="ECO:0000256" key="2">
    <source>
        <dbReference type="ARBA" id="ARBA00022692"/>
    </source>
</evidence>
<evidence type="ECO:0000256" key="7">
    <source>
        <dbReference type="SAM" id="MobiDB-lite"/>
    </source>
</evidence>
<sequence length="531" mass="58697">MASSNQDTHVTSSNGFGHDEQLCAGKLRSRSSVSIEVQEASNERVHSSISTRHRDSMSILKEITNDDADTKHGEIADDINEENGQAQGLAYDKELGEAKDDTMVKILVTRLKDDTKLTKCRRLPCQKIECWAARHGFVNIVMALIQFRGQSESFLEKEVILLTAVENNHVGLVKRLIAMPEVNVNHGVAEIGYWKDCTSGGRIRRFTDNDDHFCWVTPIGAAARMGNVEMVNILLACDRIHVNEGEPLLWAATWNHPQVVEALLNDVRSQVDVNAVRYWHVDESIRRSYYGRFFTPLHLASFYGHTGVVNALCADPKQRLKAHTENNDGVTSLQIAMELKHEEIARILMAKPEVEKEVERLYRDRQVHVDAANAILVGAALIASVTFAGWLQPPLGYSIVGAASPSANNPSFASLEGHPIMEIFWVFNSMSFFFAIATLMVAATAARAPRTGKYIGVLVQNLRMSLLVASVLLKLSVVCVMGAFASAGFAVLPPVQKYTTIMEVTVAIVYVRTQFLDMGGDEANTGMILES</sequence>
<organism evidence="10 11">
    <name type="scientific">Sphagnum jensenii</name>
    <dbReference type="NCBI Taxonomy" id="128206"/>
    <lineage>
        <taxon>Eukaryota</taxon>
        <taxon>Viridiplantae</taxon>
        <taxon>Streptophyta</taxon>
        <taxon>Embryophyta</taxon>
        <taxon>Bryophyta</taxon>
        <taxon>Sphagnophytina</taxon>
        <taxon>Sphagnopsida</taxon>
        <taxon>Sphagnales</taxon>
        <taxon>Sphagnaceae</taxon>
        <taxon>Sphagnum</taxon>
    </lineage>
</organism>
<evidence type="ECO:0000256" key="3">
    <source>
        <dbReference type="ARBA" id="ARBA00022737"/>
    </source>
</evidence>
<gene>
    <name evidence="10" type="ORF">CSSPJE1EN2_LOCUS14707</name>
</gene>
<comment type="subcellular location">
    <subcellularLocation>
        <location evidence="1">Membrane</location>
        <topology evidence="1">Multi-pass membrane protein</topology>
    </subcellularLocation>
</comment>
<keyword evidence="2 8" id="KW-0812">Transmembrane</keyword>
<dbReference type="PANTHER" id="PTHR24186">
    <property type="entry name" value="PROTEIN PHOSPHATASE 1 REGULATORY SUBUNIT"/>
    <property type="match status" value="1"/>
</dbReference>